<sequence length="605" mass="63835">MNANASPVRTRLDALREAMSGAGVDAVLIPSSDPHLSEYLPARWQAREWFSGFAGSAGTLAVTADAAALWVDSRYWEQAAAQLADGGVAMEKLPESRAPVWMEWLAGHVPGGGSVAVDGAVLALSVAGRLERALAARDVRLRIDLDVAGLAWPQRPKLPDAPVTAHDPAFAGAPRQERLARLRAAMAEQGADWHLVSSLDDVAWLLTLRGSDVPYNPVFLAHLLVGPDDAQLFVGAGKLAPELAEALAADGVRVRDYGDLAATLAILPARARLLFDPDRVTVGVLAPLPDAVSRIEAANPSTLCKACKSEVEARHIRAAMEEDGAALCTAFARIEAVLGAGGTLSELDVDAVLLEERARRPGFVSPSFPTIAGFNANGAMPHYRATEEAHATIAGDGLLLVDSGAQYVGGTTDVTRMLPVGTPSAGQKADCARVLKGLIALSRARFPHGIAAPLLDAIARAPLWADGVDYGHGTGHGVGYFLNVHEGPQVLSWRATPSPRMAMRPGMVSSIEPGTYRAGQWGVRIENLVMNREAAGAGFGDFLAFETLTLCPIDLRCVELSMLDAGERAWVDAYHAEVRARLAPRLAGAAHDWLLARTAAVAADG</sequence>
<reference evidence="8" key="2">
    <citation type="submission" date="2021-04" db="EMBL/GenBank/DDBJ databases">
        <authorList>
            <person name="Karlyshev A.V."/>
        </authorList>
    </citation>
    <scope>NUCLEOTIDE SEQUENCE</scope>
    <source>
        <strain evidence="8">LMG 29479</strain>
    </source>
</reference>
<dbReference type="Gene3D" id="3.40.350.10">
    <property type="entry name" value="Creatinase/prolidase N-terminal domain"/>
    <property type="match status" value="2"/>
</dbReference>
<evidence type="ECO:0000259" key="6">
    <source>
        <dbReference type="Pfam" id="PF01321"/>
    </source>
</evidence>
<comment type="caution">
    <text evidence="8">The sequence shown here is derived from an EMBL/GenBank/DDBJ whole genome shotgun (WGS) entry which is preliminary data.</text>
</comment>
<dbReference type="Pfam" id="PF00557">
    <property type="entry name" value="Peptidase_M24"/>
    <property type="match status" value="1"/>
</dbReference>
<dbReference type="EMBL" id="JAGQFT020000019">
    <property type="protein sequence ID" value="MBS7459016.1"/>
    <property type="molecule type" value="Genomic_DNA"/>
</dbReference>
<feature type="domain" description="Creatinase N-terminal" evidence="6">
    <location>
        <begin position="11"/>
        <end position="135"/>
    </location>
</feature>
<dbReference type="InterPro" id="IPR029149">
    <property type="entry name" value="Creatin/AminoP/Spt16_N"/>
</dbReference>
<comment type="similarity">
    <text evidence="1">Belongs to the peptidase M24B family.</text>
</comment>
<keyword evidence="2" id="KW-0479">Metal-binding</keyword>
<feature type="domain" description="Peptidase M24 C-terminal" evidence="7">
    <location>
        <begin position="542"/>
        <end position="600"/>
    </location>
</feature>
<evidence type="ECO:0000259" key="5">
    <source>
        <dbReference type="Pfam" id="PF00557"/>
    </source>
</evidence>
<dbReference type="InterPro" id="IPR033740">
    <property type="entry name" value="Pept_M24B"/>
</dbReference>
<evidence type="ECO:0000256" key="1">
    <source>
        <dbReference type="ARBA" id="ARBA00008766"/>
    </source>
</evidence>
<feature type="domain" description="Peptidase M24" evidence="5">
    <location>
        <begin position="315"/>
        <end position="530"/>
    </location>
</feature>
<dbReference type="InterPro" id="IPR000994">
    <property type="entry name" value="Pept_M24"/>
</dbReference>
<accession>A0A8J7VVX1</accession>
<evidence type="ECO:0000313" key="8">
    <source>
        <dbReference type="EMBL" id="MBR0564225.1"/>
    </source>
</evidence>
<evidence type="ECO:0000256" key="2">
    <source>
        <dbReference type="ARBA" id="ARBA00022723"/>
    </source>
</evidence>
<reference evidence="9 10" key="1">
    <citation type="journal article" date="2021" name="Microbiol. Resour. Announc.">
        <title>Draft Genome Sequence of Coralloluteibacterium stylophorae LMG 29479T.</title>
        <authorList>
            <person name="Karlyshev A.V."/>
            <person name="Kudryashova E.B."/>
            <person name="Ariskina E.V."/>
            <person name="Conroy A.P."/>
            <person name="Abidueva E.Y."/>
        </authorList>
    </citation>
    <scope>NUCLEOTIDE SEQUENCE [LARGE SCALE GENOMIC DNA]</scope>
    <source>
        <strain evidence="9 10">LMG 29479</strain>
    </source>
</reference>
<dbReference type="GO" id="GO:0070006">
    <property type="term" value="F:metalloaminopeptidase activity"/>
    <property type="evidence" value="ECO:0007669"/>
    <property type="project" value="InterPro"/>
</dbReference>
<dbReference type="AlphaFoldDB" id="A0A8J7VVX1"/>
<dbReference type="FunFam" id="3.90.230.10:FF:000007">
    <property type="entry name" value="Xaa-Pro aminopeptidase P"/>
    <property type="match status" value="1"/>
</dbReference>
<evidence type="ECO:0000313" key="9">
    <source>
        <dbReference type="EMBL" id="MBS7459016.1"/>
    </source>
</evidence>
<proteinExistence type="inferred from homology"/>
<protein>
    <submittedName>
        <fullName evidence="8">Aminopeptidase P family protein</fullName>
    </submittedName>
</protein>
<keyword evidence="3" id="KW-0378">Hydrolase</keyword>
<evidence type="ECO:0000259" key="7">
    <source>
        <dbReference type="Pfam" id="PF16188"/>
    </source>
</evidence>
<gene>
    <name evidence="9" type="ORF">KB893_017945</name>
    <name evidence="8" type="ORF">KB893_17220</name>
</gene>
<keyword evidence="10" id="KW-1185">Reference proteome</keyword>
<dbReference type="SUPFAM" id="SSF53092">
    <property type="entry name" value="Creatinase/prolidase N-terminal domain"/>
    <property type="match status" value="2"/>
</dbReference>
<dbReference type="GO" id="GO:0046872">
    <property type="term" value="F:metal ion binding"/>
    <property type="evidence" value="ECO:0007669"/>
    <property type="project" value="UniProtKB-KW"/>
</dbReference>
<dbReference type="EMBL" id="JAGQFT010000268">
    <property type="protein sequence ID" value="MBR0564225.1"/>
    <property type="molecule type" value="Genomic_DNA"/>
</dbReference>
<evidence type="ECO:0000313" key="10">
    <source>
        <dbReference type="Proteomes" id="UP000675747"/>
    </source>
</evidence>
<evidence type="ECO:0000256" key="3">
    <source>
        <dbReference type="ARBA" id="ARBA00022801"/>
    </source>
</evidence>
<dbReference type="SUPFAM" id="SSF55920">
    <property type="entry name" value="Creatinase/aminopeptidase"/>
    <property type="match status" value="1"/>
</dbReference>
<dbReference type="Pfam" id="PF16188">
    <property type="entry name" value="Peptidase_M24_C"/>
    <property type="match status" value="1"/>
</dbReference>
<name>A0A8J7VVX1_9GAMM</name>
<dbReference type="InterPro" id="IPR050422">
    <property type="entry name" value="X-Pro_aminopeptidase_P"/>
</dbReference>
<dbReference type="Proteomes" id="UP000675747">
    <property type="component" value="Unassembled WGS sequence"/>
</dbReference>
<dbReference type="GO" id="GO:0005737">
    <property type="term" value="C:cytoplasm"/>
    <property type="evidence" value="ECO:0007669"/>
    <property type="project" value="UniProtKB-ARBA"/>
</dbReference>
<dbReference type="RefSeq" id="WP_211928080.1">
    <property type="nucleotide sequence ID" value="NZ_JAGQFT020000019.1"/>
</dbReference>
<dbReference type="Gene3D" id="3.90.230.10">
    <property type="entry name" value="Creatinase/methionine aminopeptidase superfamily"/>
    <property type="match status" value="1"/>
</dbReference>
<keyword evidence="4" id="KW-0464">Manganese</keyword>
<dbReference type="CDD" id="cd01085">
    <property type="entry name" value="APP"/>
    <property type="match status" value="1"/>
</dbReference>
<dbReference type="PANTHER" id="PTHR43763">
    <property type="entry name" value="XAA-PRO AMINOPEPTIDASE 1"/>
    <property type="match status" value="1"/>
</dbReference>
<dbReference type="Pfam" id="PF16189">
    <property type="entry name" value="Creatinase_N_2"/>
    <property type="match status" value="1"/>
</dbReference>
<evidence type="ECO:0000256" key="4">
    <source>
        <dbReference type="ARBA" id="ARBA00023211"/>
    </source>
</evidence>
<dbReference type="InterPro" id="IPR000587">
    <property type="entry name" value="Creatinase_N"/>
</dbReference>
<dbReference type="PANTHER" id="PTHR43763:SF6">
    <property type="entry name" value="XAA-PRO AMINOPEPTIDASE 1"/>
    <property type="match status" value="1"/>
</dbReference>
<keyword evidence="8" id="KW-0031">Aminopeptidase</keyword>
<keyword evidence="8" id="KW-0645">Protease</keyword>
<organism evidence="8">
    <name type="scientific">Coralloluteibacterium stylophorae</name>
    <dbReference type="NCBI Taxonomy" id="1776034"/>
    <lineage>
        <taxon>Bacteria</taxon>
        <taxon>Pseudomonadati</taxon>
        <taxon>Pseudomonadota</taxon>
        <taxon>Gammaproteobacteria</taxon>
        <taxon>Lysobacterales</taxon>
        <taxon>Lysobacteraceae</taxon>
        <taxon>Coralloluteibacterium</taxon>
    </lineage>
</organism>
<dbReference type="Pfam" id="PF01321">
    <property type="entry name" value="Creatinase_N"/>
    <property type="match status" value="1"/>
</dbReference>
<dbReference type="InterPro" id="IPR032416">
    <property type="entry name" value="Peptidase_M24_C"/>
</dbReference>
<dbReference type="InterPro" id="IPR036005">
    <property type="entry name" value="Creatinase/aminopeptidase-like"/>
</dbReference>